<dbReference type="AlphaFoldDB" id="A0AA41Q9G4"/>
<dbReference type="RefSeq" id="WP_235058463.1">
    <property type="nucleotide sequence ID" value="NZ_JAKFHA010000056.1"/>
</dbReference>
<evidence type="ECO:0000313" key="2">
    <source>
        <dbReference type="Proteomes" id="UP001165378"/>
    </source>
</evidence>
<dbReference type="InterPro" id="IPR023393">
    <property type="entry name" value="START-like_dom_sf"/>
</dbReference>
<dbReference type="Gene3D" id="3.30.530.20">
    <property type="match status" value="1"/>
</dbReference>
<sequence length="183" mass="19955">MEWTGQRYADLPTVAVETYIDAPCDRVWALVADIGLMAELSAELVSVAWLDGAAGPAVGHRFEGRSKHAAFGEWRTTSHVVACEPGRVFTWAVEDPEQPTATWRFTLRPEGRGTVLEQWVRMGPGRSGLSIAIEQMPDKEQKIVFVRLREFEAGITANLAAIKARAESAGAPSLDPTDPAGDH</sequence>
<dbReference type="InterPro" id="IPR019587">
    <property type="entry name" value="Polyketide_cyclase/dehydratase"/>
</dbReference>
<dbReference type="EMBL" id="JAKFHA010000056">
    <property type="protein sequence ID" value="MCF2533696.1"/>
    <property type="molecule type" value="Genomic_DNA"/>
</dbReference>
<accession>A0AA41Q9G4</accession>
<proteinExistence type="predicted"/>
<dbReference type="Proteomes" id="UP001165378">
    <property type="component" value="Unassembled WGS sequence"/>
</dbReference>
<keyword evidence="2" id="KW-1185">Reference proteome</keyword>
<organism evidence="1 2">
    <name type="scientific">Yinghuangia soli</name>
    <dbReference type="NCBI Taxonomy" id="2908204"/>
    <lineage>
        <taxon>Bacteria</taxon>
        <taxon>Bacillati</taxon>
        <taxon>Actinomycetota</taxon>
        <taxon>Actinomycetes</taxon>
        <taxon>Kitasatosporales</taxon>
        <taxon>Streptomycetaceae</taxon>
        <taxon>Yinghuangia</taxon>
    </lineage>
</organism>
<gene>
    <name evidence="1" type="ORF">LZ495_41650</name>
</gene>
<dbReference type="SUPFAM" id="SSF55961">
    <property type="entry name" value="Bet v1-like"/>
    <property type="match status" value="1"/>
</dbReference>
<reference evidence="1" key="1">
    <citation type="submission" date="2022-01" db="EMBL/GenBank/DDBJ databases">
        <title>Genome-Based Taxonomic Classification of the Phylum Actinobacteria.</title>
        <authorList>
            <person name="Gao Y."/>
        </authorList>
    </citation>
    <scope>NUCLEOTIDE SEQUENCE</scope>
    <source>
        <strain evidence="1">KLBMP 8922</strain>
    </source>
</reference>
<dbReference type="CDD" id="cd07812">
    <property type="entry name" value="SRPBCC"/>
    <property type="match status" value="1"/>
</dbReference>
<comment type="caution">
    <text evidence="1">The sequence shown here is derived from an EMBL/GenBank/DDBJ whole genome shotgun (WGS) entry which is preliminary data.</text>
</comment>
<evidence type="ECO:0000313" key="1">
    <source>
        <dbReference type="EMBL" id="MCF2533696.1"/>
    </source>
</evidence>
<dbReference type="Pfam" id="PF10604">
    <property type="entry name" value="Polyketide_cyc2"/>
    <property type="match status" value="1"/>
</dbReference>
<protein>
    <submittedName>
        <fullName evidence="1">SRPBCC family protein</fullName>
    </submittedName>
</protein>
<name>A0AA41Q9G4_9ACTN</name>